<dbReference type="EMBL" id="HBFP01010086">
    <property type="protein sequence ID" value="CAD8822846.1"/>
    <property type="molecule type" value="Transcribed_RNA"/>
</dbReference>
<name>A0A7S0ZIF3_9RHOD</name>
<proteinExistence type="predicted"/>
<dbReference type="AlphaFoldDB" id="A0A7S0ZIF3"/>
<reference evidence="3" key="1">
    <citation type="submission" date="2021-01" db="EMBL/GenBank/DDBJ databases">
        <authorList>
            <person name="Corre E."/>
            <person name="Pelletier E."/>
            <person name="Niang G."/>
            <person name="Scheremetjew M."/>
            <person name="Finn R."/>
            <person name="Kale V."/>
            <person name="Holt S."/>
            <person name="Cochrane G."/>
            <person name="Meng A."/>
            <person name="Brown T."/>
            <person name="Cohen L."/>
        </authorList>
    </citation>
    <scope>NUCLEOTIDE SEQUENCE</scope>
    <source>
        <strain evidence="3">CCMP3278</strain>
    </source>
</reference>
<organism evidence="3">
    <name type="scientific">Timspurckia oligopyrenoides</name>
    <dbReference type="NCBI Taxonomy" id="708627"/>
    <lineage>
        <taxon>Eukaryota</taxon>
        <taxon>Rhodophyta</taxon>
        <taxon>Bangiophyceae</taxon>
        <taxon>Porphyridiales</taxon>
        <taxon>Porphyridiaceae</taxon>
        <taxon>Timspurckia</taxon>
    </lineage>
</organism>
<feature type="compositionally biased region" description="Basic and acidic residues" evidence="1">
    <location>
        <begin position="183"/>
        <end position="203"/>
    </location>
</feature>
<keyword evidence="2" id="KW-1133">Transmembrane helix</keyword>
<evidence type="ECO:0000313" key="3">
    <source>
        <dbReference type="EMBL" id="CAD8822846.1"/>
    </source>
</evidence>
<accession>A0A7S0ZIF3</accession>
<feature type="region of interest" description="Disordered" evidence="1">
    <location>
        <begin position="180"/>
        <end position="203"/>
    </location>
</feature>
<feature type="transmembrane region" description="Helical" evidence="2">
    <location>
        <begin position="31"/>
        <end position="52"/>
    </location>
</feature>
<evidence type="ECO:0000256" key="1">
    <source>
        <dbReference type="SAM" id="MobiDB-lite"/>
    </source>
</evidence>
<protein>
    <submittedName>
        <fullName evidence="3">Uncharacterized protein</fullName>
    </submittedName>
</protein>
<evidence type="ECO:0000256" key="2">
    <source>
        <dbReference type="SAM" id="Phobius"/>
    </source>
</evidence>
<keyword evidence="2" id="KW-0472">Membrane</keyword>
<keyword evidence="2" id="KW-0812">Transmembrane</keyword>
<gene>
    <name evidence="3" type="ORF">TOLI1172_LOCUS7242</name>
</gene>
<sequence>MGRESDTSRGDTHEVSSYSGMTNVSVPFRFFVTRTGFILLICCSVVIYELILTFRAGLLSHSVSHFVEFPSTFTLYTQESSHFGLISNNINQPSPNSTTTTTSMMITSTEQITQSGNSSLVTQNASTSHVETGRNGTMSSISLEEGELEEKSIEIDEDETRLAQKELEEINAVEFDPNAAPIVHDKNSTGSGPEKDSEIDRSREQAQGFRGIPFGYDQNGYNVTRISFLLLRVMRSFNIHSVVEFPCSNTLHWMPALVERLDFEVTNFKYIGLDTHYEDYLRCKKAFEHVSGNLQFDMVTISRRMKLPEADLFFSLDGMQRWGLSSSWFVLHSLRRSGIRNAMFTNNPGVLNTGQKNTSFVNVRRPPFHLLSPQKAIRNIVKQDDENTDPDAIPHKVLYFYQVDKMRPGVI</sequence>